<evidence type="ECO:0000256" key="5">
    <source>
        <dbReference type="ARBA" id="ARBA00022827"/>
    </source>
</evidence>
<dbReference type="PANTHER" id="PTHR45754">
    <property type="entry name" value="METHYLENETETRAHYDROFOLATE REDUCTASE"/>
    <property type="match status" value="1"/>
</dbReference>
<name>A0ABV8LTZ9_9ACTN</name>
<dbReference type="CDD" id="cd00537">
    <property type="entry name" value="MTHFR"/>
    <property type="match status" value="1"/>
</dbReference>
<evidence type="ECO:0000313" key="10">
    <source>
        <dbReference type="Proteomes" id="UP001595816"/>
    </source>
</evidence>
<accession>A0ABV8LTZ9</accession>
<protein>
    <recommendedName>
        <fullName evidence="8">Methylenetetrahydrofolate reductase</fullName>
    </recommendedName>
</protein>
<proteinExistence type="inferred from homology"/>
<dbReference type="Gene3D" id="3.20.20.220">
    <property type="match status" value="1"/>
</dbReference>
<organism evidence="9 10">
    <name type="scientific">Hamadaea flava</name>
    <dbReference type="NCBI Taxonomy" id="1742688"/>
    <lineage>
        <taxon>Bacteria</taxon>
        <taxon>Bacillati</taxon>
        <taxon>Actinomycetota</taxon>
        <taxon>Actinomycetes</taxon>
        <taxon>Micromonosporales</taxon>
        <taxon>Micromonosporaceae</taxon>
        <taxon>Hamadaea</taxon>
    </lineage>
</organism>
<evidence type="ECO:0000256" key="1">
    <source>
        <dbReference type="ARBA" id="ARBA00001974"/>
    </source>
</evidence>
<keyword evidence="5 8" id="KW-0274">FAD</keyword>
<dbReference type="InterPro" id="IPR029041">
    <property type="entry name" value="FAD-linked_oxidoreductase-like"/>
</dbReference>
<evidence type="ECO:0000256" key="2">
    <source>
        <dbReference type="ARBA" id="ARBA00004777"/>
    </source>
</evidence>
<dbReference type="InterPro" id="IPR003171">
    <property type="entry name" value="Mehydrof_redctse-like"/>
</dbReference>
<dbReference type="RefSeq" id="WP_253761554.1">
    <property type="nucleotide sequence ID" value="NZ_JAMZDZ010000001.1"/>
</dbReference>
<evidence type="ECO:0000256" key="8">
    <source>
        <dbReference type="RuleBase" id="RU003862"/>
    </source>
</evidence>
<comment type="catalytic activity">
    <reaction evidence="7">
        <text>(6S)-5-methyl-5,6,7,8-tetrahydrofolate + NAD(+) = (6R)-5,10-methylene-5,6,7,8-tetrahydrofolate + NADH + H(+)</text>
        <dbReference type="Rhea" id="RHEA:19821"/>
        <dbReference type="ChEBI" id="CHEBI:15378"/>
        <dbReference type="ChEBI" id="CHEBI:15636"/>
        <dbReference type="ChEBI" id="CHEBI:18608"/>
        <dbReference type="ChEBI" id="CHEBI:57540"/>
        <dbReference type="ChEBI" id="CHEBI:57945"/>
        <dbReference type="EC" id="1.5.1.54"/>
    </reaction>
    <physiologicalReaction direction="right-to-left" evidence="7">
        <dbReference type="Rhea" id="RHEA:19823"/>
    </physiologicalReaction>
</comment>
<evidence type="ECO:0000256" key="3">
    <source>
        <dbReference type="ARBA" id="ARBA00006743"/>
    </source>
</evidence>
<dbReference type="PANTHER" id="PTHR45754:SF3">
    <property type="entry name" value="METHYLENETETRAHYDROFOLATE REDUCTASE (NADPH)"/>
    <property type="match status" value="1"/>
</dbReference>
<keyword evidence="10" id="KW-1185">Reference proteome</keyword>
<keyword evidence="6 8" id="KW-0560">Oxidoreductase</keyword>
<comment type="similarity">
    <text evidence="3 8">Belongs to the methylenetetrahydrofolate reductase family.</text>
</comment>
<dbReference type="SUPFAM" id="SSF51730">
    <property type="entry name" value="FAD-linked oxidoreductase"/>
    <property type="match status" value="1"/>
</dbReference>
<keyword evidence="4 8" id="KW-0285">Flavoprotein</keyword>
<reference evidence="10" key="1">
    <citation type="journal article" date="2019" name="Int. J. Syst. Evol. Microbiol.">
        <title>The Global Catalogue of Microorganisms (GCM) 10K type strain sequencing project: providing services to taxonomists for standard genome sequencing and annotation.</title>
        <authorList>
            <consortium name="The Broad Institute Genomics Platform"/>
            <consortium name="The Broad Institute Genome Sequencing Center for Infectious Disease"/>
            <person name="Wu L."/>
            <person name="Ma J."/>
        </authorList>
    </citation>
    <scope>NUCLEOTIDE SEQUENCE [LARGE SCALE GENOMIC DNA]</scope>
    <source>
        <strain evidence="10">CGMCC 4.7289</strain>
    </source>
</reference>
<evidence type="ECO:0000313" key="9">
    <source>
        <dbReference type="EMBL" id="MFC4134275.1"/>
    </source>
</evidence>
<dbReference type="EMBL" id="JBHSAY010000015">
    <property type="protein sequence ID" value="MFC4134275.1"/>
    <property type="molecule type" value="Genomic_DNA"/>
</dbReference>
<dbReference type="Pfam" id="PF02219">
    <property type="entry name" value="MTHFR"/>
    <property type="match status" value="1"/>
</dbReference>
<comment type="caution">
    <text evidence="9">The sequence shown here is derived from an EMBL/GenBank/DDBJ whole genome shotgun (WGS) entry which is preliminary data.</text>
</comment>
<gene>
    <name evidence="9" type="ORF">ACFOZ4_27005</name>
</gene>
<evidence type="ECO:0000256" key="4">
    <source>
        <dbReference type="ARBA" id="ARBA00022630"/>
    </source>
</evidence>
<comment type="cofactor">
    <cofactor evidence="1 8">
        <name>FAD</name>
        <dbReference type="ChEBI" id="CHEBI:57692"/>
    </cofactor>
</comment>
<evidence type="ECO:0000256" key="7">
    <source>
        <dbReference type="ARBA" id="ARBA00048628"/>
    </source>
</evidence>
<dbReference type="Proteomes" id="UP001595816">
    <property type="component" value="Unassembled WGS sequence"/>
</dbReference>
<sequence>MTLGAPSTLPGDRPTVGHLLASAEPTISFEFFAPKTPAGDVLLWQAIRELEALRPAYVSITYGAGGTTRDTTVAWTERIAGQTTLVPMGHLTAVNHSVAELRNVIGHYADSGVRNVLTVRGDPPGDPQAEWIAHPKGLTHADELVKLVRESGDFCVGVAAFVEQHPRSRSLAEDVDTLVRKFQLGADFAITQIFFNWEDYARLRDAVAARGYDNPIVPGVMPVTNVSQIERFAQLTGMVFPADLAVRLREVADDPTAVRAIGVEVATALSDRLLVEGAPGLHFITLNRSTSSREVWRNLREGALV</sequence>
<comment type="pathway">
    <text evidence="2 8">One-carbon metabolism; tetrahydrofolate interconversion.</text>
</comment>
<evidence type="ECO:0000256" key="6">
    <source>
        <dbReference type="ARBA" id="ARBA00023002"/>
    </source>
</evidence>